<evidence type="ECO:0000313" key="1">
    <source>
        <dbReference type="EMBL" id="OOQ58627.1"/>
    </source>
</evidence>
<name>A0A1S9PCS9_9SPHI</name>
<dbReference type="AlphaFoldDB" id="A0A1S9PCS9"/>
<accession>A0A1S9PCS9</accession>
<dbReference type="RefSeq" id="WP_078349332.1">
    <property type="nucleotide sequence ID" value="NZ_MBTF01000023.1"/>
</dbReference>
<reference evidence="1 2" key="1">
    <citation type="submission" date="2016-07" db="EMBL/GenBank/DDBJ databases">
        <title>Genomic analysis of zinc-resistant bacterium Mucilaginibacter pedocola TBZ30.</title>
        <authorList>
            <person name="Huang J."/>
            <person name="Tang J."/>
        </authorList>
    </citation>
    <scope>NUCLEOTIDE SEQUENCE [LARGE SCALE GENOMIC DNA]</scope>
    <source>
        <strain evidence="1 2">TBZ30</strain>
    </source>
</reference>
<dbReference type="OrthoDB" id="797211at2"/>
<comment type="caution">
    <text evidence="1">The sequence shown here is derived from an EMBL/GenBank/DDBJ whole genome shotgun (WGS) entry which is preliminary data.</text>
</comment>
<dbReference type="EMBL" id="MBTF01000023">
    <property type="protein sequence ID" value="OOQ58627.1"/>
    <property type="molecule type" value="Genomic_DNA"/>
</dbReference>
<sequence>MIDEKDTAPAEKDGKYEFVIHYSGREVPCTVVKEQDKLIVTIEDNITAELTHNADGSLVQTGGTDLADSAVDFIKKRIFG</sequence>
<keyword evidence="2" id="KW-1185">Reference proteome</keyword>
<gene>
    <name evidence="1" type="ORF">BC343_08150</name>
</gene>
<dbReference type="STRING" id="1792845.BC343_08150"/>
<dbReference type="Proteomes" id="UP000189739">
    <property type="component" value="Unassembled WGS sequence"/>
</dbReference>
<protein>
    <submittedName>
        <fullName evidence="1">Uncharacterized protein</fullName>
    </submittedName>
</protein>
<evidence type="ECO:0000313" key="2">
    <source>
        <dbReference type="Proteomes" id="UP000189739"/>
    </source>
</evidence>
<proteinExistence type="predicted"/>
<organism evidence="1 2">
    <name type="scientific">Mucilaginibacter pedocola</name>
    <dbReference type="NCBI Taxonomy" id="1792845"/>
    <lineage>
        <taxon>Bacteria</taxon>
        <taxon>Pseudomonadati</taxon>
        <taxon>Bacteroidota</taxon>
        <taxon>Sphingobacteriia</taxon>
        <taxon>Sphingobacteriales</taxon>
        <taxon>Sphingobacteriaceae</taxon>
        <taxon>Mucilaginibacter</taxon>
    </lineage>
</organism>